<dbReference type="AlphaFoldDB" id="A0A4Y7JHF5"/>
<dbReference type="Proteomes" id="UP000316621">
    <property type="component" value="Chromosome 4"/>
</dbReference>
<protein>
    <submittedName>
        <fullName evidence="1">Uncharacterized protein</fullName>
    </submittedName>
</protein>
<evidence type="ECO:0000313" key="1">
    <source>
        <dbReference type="EMBL" id="RZC59228.1"/>
    </source>
</evidence>
<evidence type="ECO:0000313" key="2">
    <source>
        <dbReference type="Proteomes" id="UP000316621"/>
    </source>
</evidence>
<dbReference type="EMBL" id="CM010718">
    <property type="protein sequence ID" value="RZC59228.1"/>
    <property type="molecule type" value="Genomic_DNA"/>
</dbReference>
<keyword evidence="2" id="KW-1185">Reference proteome</keyword>
<organism evidence="1 2">
    <name type="scientific">Papaver somniferum</name>
    <name type="common">Opium poppy</name>
    <dbReference type="NCBI Taxonomy" id="3469"/>
    <lineage>
        <taxon>Eukaryota</taxon>
        <taxon>Viridiplantae</taxon>
        <taxon>Streptophyta</taxon>
        <taxon>Embryophyta</taxon>
        <taxon>Tracheophyta</taxon>
        <taxon>Spermatophyta</taxon>
        <taxon>Magnoliopsida</taxon>
        <taxon>Ranunculales</taxon>
        <taxon>Papaveraceae</taxon>
        <taxon>Papaveroideae</taxon>
        <taxon>Papaver</taxon>
    </lineage>
</organism>
<dbReference type="Gramene" id="RZC59228">
    <property type="protein sequence ID" value="RZC59228"/>
    <property type="gene ID" value="C5167_006525"/>
</dbReference>
<gene>
    <name evidence="1" type="ORF">C5167_006525</name>
</gene>
<name>A0A4Y7JHF5_PAPSO</name>
<accession>A0A4Y7JHF5</accession>
<proteinExistence type="predicted"/>
<sequence>MNLASSGKLIYAGQFTSNVNGTSELYQLIFTRVKQNSRRYGGLPTNSAMEVLPTTGQSTLFTSFQLKYATLSTFNSKVVIIFNLLIDVY</sequence>
<reference evidence="1 2" key="1">
    <citation type="journal article" date="2018" name="Science">
        <title>The opium poppy genome and morphinan production.</title>
        <authorList>
            <person name="Guo L."/>
            <person name="Winzer T."/>
            <person name="Yang X."/>
            <person name="Li Y."/>
            <person name="Ning Z."/>
            <person name="He Z."/>
            <person name="Teodor R."/>
            <person name="Lu Y."/>
            <person name="Bowser T.A."/>
            <person name="Graham I.A."/>
            <person name="Ye K."/>
        </authorList>
    </citation>
    <scope>NUCLEOTIDE SEQUENCE [LARGE SCALE GENOMIC DNA]</scope>
    <source>
        <strain evidence="2">cv. HN1</strain>
        <tissue evidence="1">Leaves</tissue>
    </source>
</reference>